<feature type="chain" id="PRO_5042026111" evidence="1">
    <location>
        <begin position="26"/>
        <end position="114"/>
    </location>
</feature>
<evidence type="ECO:0000256" key="1">
    <source>
        <dbReference type="SAM" id="SignalP"/>
    </source>
</evidence>
<gene>
    <name evidence="2" type="ORF">IEI95_015410</name>
</gene>
<sequence>MKKKQISALLIAASLAIGFTVPAMAGELTLPDILFGKRYNDGVSVEFIAQHPPGHGNDLPLLVRYPSRERIETSQAEVNGSPVLREAMKVRGILVKNVIWVQTAANGGKIVYVK</sequence>
<proteinExistence type="predicted"/>
<evidence type="ECO:0000313" key="3">
    <source>
        <dbReference type="Proteomes" id="UP000655037"/>
    </source>
</evidence>
<accession>A0AAE2UUP6</accession>
<dbReference type="RefSeq" id="WP_194416682.1">
    <property type="nucleotide sequence ID" value="NZ_JACXXJ020000005.1"/>
</dbReference>
<keyword evidence="1" id="KW-0732">Signal</keyword>
<feature type="signal peptide" evidence="1">
    <location>
        <begin position="1"/>
        <end position="25"/>
    </location>
</feature>
<protein>
    <submittedName>
        <fullName evidence="2">Uncharacterized protein</fullName>
    </submittedName>
</protein>
<organism evidence="2 3">
    <name type="scientific">Agrobacterium vitis</name>
    <name type="common">Rhizobium vitis</name>
    <dbReference type="NCBI Taxonomy" id="373"/>
    <lineage>
        <taxon>Bacteria</taxon>
        <taxon>Pseudomonadati</taxon>
        <taxon>Pseudomonadota</taxon>
        <taxon>Alphaproteobacteria</taxon>
        <taxon>Hyphomicrobiales</taxon>
        <taxon>Rhizobiaceae</taxon>
        <taxon>Rhizobium/Agrobacterium group</taxon>
        <taxon>Agrobacterium</taxon>
    </lineage>
</organism>
<comment type="caution">
    <text evidence="2">The sequence shown here is derived from an EMBL/GenBank/DDBJ whole genome shotgun (WGS) entry which is preliminary data.</text>
</comment>
<reference evidence="2" key="1">
    <citation type="submission" date="2020-11" db="EMBL/GenBank/DDBJ databases">
        <title>Agrobacterium vitis strain K377 genome.</title>
        <authorList>
            <person name="Xi H."/>
        </authorList>
    </citation>
    <scope>NUCLEOTIDE SEQUENCE</scope>
    <source>
        <strain evidence="2">K377</strain>
    </source>
</reference>
<dbReference type="AlphaFoldDB" id="A0AAE2UUP6"/>
<dbReference type="EMBL" id="JACXXJ020000005">
    <property type="protein sequence ID" value="MBF2715606.1"/>
    <property type="molecule type" value="Genomic_DNA"/>
</dbReference>
<evidence type="ECO:0000313" key="2">
    <source>
        <dbReference type="EMBL" id="MBF2715606.1"/>
    </source>
</evidence>
<dbReference type="Proteomes" id="UP000655037">
    <property type="component" value="Unassembled WGS sequence"/>
</dbReference>
<name>A0AAE2UUP6_AGRVI</name>